<feature type="compositionally biased region" description="Polar residues" evidence="16">
    <location>
        <begin position="1235"/>
        <end position="1247"/>
    </location>
</feature>
<dbReference type="InterPro" id="IPR036028">
    <property type="entry name" value="SH3-like_dom_sf"/>
</dbReference>
<feature type="compositionally biased region" description="Basic and acidic residues" evidence="16">
    <location>
        <begin position="1035"/>
        <end position="1050"/>
    </location>
</feature>
<dbReference type="PRINTS" id="PR01597">
    <property type="entry name" value="ZONOCCLUDNS"/>
</dbReference>
<dbReference type="CDD" id="cd06727">
    <property type="entry name" value="PDZ1_ZO1-like"/>
    <property type="match status" value="1"/>
</dbReference>
<keyword evidence="9" id="KW-0677">Repeat</keyword>
<dbReference type="InterPro" id="IPR005417">
    <property type="entry name" value="ZO"/>
</dbReference>
<dbReference type="CDD" id="cd06729">
    <property type="entry name" value="PDZ3_ZO1-like_domain"/>
    <property type="match status" value="1"/>
</dbReference>
<keyword evidence="22" id="KW-1185">Reference proteome</keyword>
<feature type="compositionally biased region" description="Basic and acidic residues" evidence="16">
    <location>
        <begin position="1333"/>
        <end position="1350"/>
    </location>
</feature>
<feature type="domain" description="Guanylate kinase-like" evidence="18">
    <location>
        <begin position="692"/>
        <end position="793"/>
    </location>
</feature>
<dbReference type="PANTHER" id="PTHR13865:SF25">
    <property type="entry name" value="TIGHT JUNCTION PROTEIN ZO-1"/>
    <property type="match status" value="1"/>
</dbReference>
<feature type="compositionally biased region" description="Polar residues" evidence="16">
    <location>
        <begin position="1437"/>
        <end position="1457"/>
    </location>
</feature>
<keyword evidence="7" id="KW-1003">Cell membrane</keyword>
<accession>A0A8C5TRG5</accession>
<evidence type="ECO:0000259" key="19">
    <source>
        <dbReference type="PROSITE" id="PS50106"/>
    </source>
</evidence>
<feature type="domain" description="PDZ" evidence="19">
    <location>
        <begin position="423"/>
        <end position="504"/>
    </location>
</feature>
<evidence type="ECO:0000256" key="2">
    <source>
        <dbReference type="ARBA" id="ARBA00004435"/>
    </source>
</evidence>
<dbReference type="GO" id="GO:0098609">
    <property type="term" value="P:cell-cell adhesion"/>
    <property type="evidence" value="ECO:0007669"/>
    <property type="project" value="TreeGrafter"/>
</dbReference>
<feature type="region of interest" description="Disordered" evidence="16">
    <location>
        <begin position="1029"/>
        <end position="1086"/>
    </location>
</feature>
<dbReference type="PROSITE" id="PS50002">
    <property type="entry name" value="SH3"/>
    <property type="match status" value="1"/>
</dbReference>
<keyword evidence="5" id="KW-0796">Tight junction</keyword>
<evidence type="ECO:0000256" key="1">
    <source>
        <dbReference type="ARBA" id="ARBA00004413"/>
    </source>
</evidence>
<dbReference type="GO" id="GO:0045216">
    <property type="term" value="P:cell-cell junction organization"/>
    <property type="evidence" value="ECO:0007669"/>
    <property type="project" value="TreeGrafter"/>
</dbReference>
<evidence type="ECO:0000256" key="3">
    <source>
        <dbReference type="ARBA" id="ARBA00004610"/>
    </source>
</evidence>
<dbReference type="InterPro" id="IPR008145">
    <property type="entry name" value="GK/Ca_channel_bsu"/>
</dbReference>
<feature type="region of interest" description="Disordered" evidence="16">
    <location>
        <begin position="116"/>
        <end position="193"/>
    </location>
</feature>
<dbReference type="PROSITE" id="PS50052">
    <property type="entry name" value="GUANYLATE_KINASE_2"/>
    <property type="match status" value="1"/>
</dbReference>
<evidence type="ECO:0000259" key="17">
    <source>
        <dbReference type="PROSITE" id="PS50002"/>
    </source>
</evidence>
<feature type="domain" description="PDZ" evidence="19">
    <location>
        <begin position="26"/>
        <end position="113"/>
    </location>
</feature>
<evidence type="ECO:0000256" key="13">
    <source>
        <dbReference type="ARBA" id="ARBA00077377"/>
    </source>
</evidence>
<name>A0A8C5TRG5_9PASS</name>
<evidence type="ECO:0000256" key="15">
    <source>
        <dbReference type="PROSITE-ProRule" id="PRU00192"/>
    </source>
</evidence>
<dbReference type="PRINTS" id="PR01598">
    <property type="entry name" value="ZONOCCLUDNS1"/>
</dbReference>
<dbReference type="SUPFAM" id="SSF50044">
    <property type="entry name" value="SH3-domain"/>
    <property type="match status" value="1"/>
</dbReference>
<dbReference type="SUPFAM" id="SSF52540">
    <property type="entry name" value="P-loop containing nucleoside triphosphate hydrolases"/>
    <property type="match status" value="1"/>
</dbReference>
<comment type="subcellular location">
    <subcellularLocation>
        <location evidence="3">Cell junction</location>
        <location evidence="3">Gap junction</location>
    </subcellularLocation>
    <subcellularLocation>
        <location evidence="2">Cell junction</location>
        <location evidence="2">Tight junction</location>
    </subcellularLocation>
    <subcellularLocation>
        <location evidence="1">Cell membrane</location>
        <topology evidence="1">Peripheral membrane protein</topology>
        <orientation evidence="1">Cytoplasmic side</orientation>
    </subcellularLocation>
</comment>
<evidence type="ECO:0000256" key="14">
    <source>
        <dbReference type="ARBA" id="ARBA00081594"/>
    </source>
</evidence>
<feature type="compositionally biased region" description="Basic and acidic residues" evidence="16">
    <location>
        <begin position="157"/>
        <end position="179"/>
    </location>
</feature>
<sequence length="1693" mass="190324">MLLFNLVTLERTFTTMEETAIWEQHTVTLHRAPGFGFGIAISGGRDNPHFQSGETSIVISDVLKGGPAEGLLQENDRVAMVNGVSMDNVEHAFAVQQLRKSGKNAKITIRRMKKIQIPVTRPDPEPVSENEDDSYDEEIRDPRSSRGGPSASRRHEKSWGRDHSASRERSLSPRSDRRSVTSSQPAKPTKVTLVKSRKNEEYGLRLASHIFVKEISQDSLAARDGNIQEGDVVLKINGTVTENMSLADAKTLIERSKGKLKMVVQRDERATLLNVPDLSDSIHSANASERDDISEIQSLASDHSNRSHDRPRRSRSRSPDQRSEPSDHSRHSPQQPSNGSHRSREDERITKPGAVSTPVKSTDDISKAVEEVTAERTEKQTPPLPEPKPVYAQGGQPDVDLPVSPSDGPLPNSTHEDGMLRPSMKLVKFRKGDSVGLRLAGGNDVGIFVAGVLEDSPAAKEGLEEGDQILRVNNVDFTNIIREEAVLFLLDLPKGEEVTILAQKKKDVYRRIVESDVGDSFYIRTHFEYEKESPYGLSFNKGEVFRVVDTLYNGKLGSWLAIRIGKNHKEVERGIIPNKNRAEQLASVQYTLPKTAGGDRADFWRFRGLRSSKRNLRKSREDLSAQPVQTKFPAYERVVLREAGFLRPVTIFGPIADVAREKLAREEPDIFQIAKSEPRDAGTDQRSSGIIRLHTIKQIIDRDKHALLDVTPNAVDRLNYAQWYPIVVFLNPDSKQGVKTMRMRLCPESRKSARKLYERAHKLRKNNHHLFTTTINLNSMNEGWYGALKEAIQQQQNQLVWVSEGKADGATSDDLDLHDDRLSYLSAPGSEYSMYSTDSRHTSDYEDTDTEGGAYTDQELDETLNDEVGTPPESAITRSSEPVREDSSGMHHETQNYPAYASQAQPQPNLRIDSSGFKTTTTQPVYRKDPYINEEASRQSYVLKQPAINHPVQRQERDPNLIYESQAQYAEKQPSRDYEQSTYRYDSTNYVDQFSRGYDPRLHYEDRVPPYEEHWTYYEEKQPYNQTRTAYENQPPRDLDSRQNLEESTERSYYPAQPRFEESPAMSYDGRPRYEHAPKNFSLPQVRYEDQHAVGYDSHGRYKAEAQPYQSAMSRSPEPKQYFDPHIRGYEQGPPQAYNAKAGQYEPSHGTSGVSLPPPASSQTKPEVLPSNSKPLPTPPSLAEEEEDPAMKPQSVRSRVKIFERRRSPSLEKMKDTSDTSAVKPPELAPKPALTSVSGPKPTSQSQYEHEKTTYRAPEPQRPQVKPPEDIVRSNHYDPEEDEEYYRKQLSYFDRRSFENKPSAQVPASHHSEPTKPIHSQNQLNFSNYSKGKPSDTETMDRPVGEKRYEPIPQVTTPPPAPSVQYTQPQSINSPVLSLPAHHKPALSEGEQLQINSVSDPPAPQNKSAIFRSSREDTVQSTFYPQKSFPDKGPVNGTEQIQKTVTPSYNRFSTKPYTSAARPFERKFESPKFNHNLLPNEAQHKPELPSKSSNSPQPILKAHSSSQPPEFESGMDTYAVQVDKPKYQPNNVNAVPKAIPVSPTALEDEEEEDGHTVVATARGVFNSNGGVLSSIETGVSIIIPQGAIPEGIEQEIYFKVCRDNSILPPLDKEKGETLLSPLVMCGPHGLKFLKPVELRLPHCASMTPDGWSFALKSSDSSSGDPKTWQNKSLPGDPNYLVGANCVSVLIDHF</sequence>
<dbReference type="InterPro" id="IPR036034">
    <property type="entry name" value="PDZ_sf"/>
</dbReference>
<dbReference type="CDD" id="cd12026">
    <property type="entry name" value="SH3_ZO-1"/>
    <property type="match status" value="1"/>
</dbReference>
<evidence type="ECO:0000313" key="21">
    <source>
        <dbReference type="Ensembl" id="ENSMCSP00000010681.1"/>
    </source>
</evidence>
<feature type="compositionally biased region" description="Basic and acidic residues" evidence="16">
    <location>
        <begin position="1201"/>
        <end position="1218"/>
    </location>
</feature>
<feature type="compositionally biased region" description="Basic and acidic residues" evidence="16">
    <location>
        <begin position="1267"/>
        <end position="1278"/>
    </location>
</feature>
<dbReference type="Pfam" id="PF07653">
    <property type="entry name" value="SH3_2"/>
    <property type="match status" value="1"/>
</dbReference>
<dbReference type="FunFam" id="2.30.42.10:FF:000013">
    <property type="entry name" value="Putative tight junction protein ZO-1"/>
    <property type="match status" value="1"/>
</dbReference>
<feature type="compositionally biased region" description="Basic and acidic residues" evidence="16">
    <location>
        <begin position="317"/>
        <end position="330"/>
    </location>
</feature>
<feature type="compositionally biased region" description="Acidic residues" evidence="16">
    <location>
        <begin position="126"/>
        <end position="139"/>
    </location>
</feature>
<feature type="domain" description="ZU5" evidence="20">
    <location>
        <begin position="1559"/>
        <end position="1693"/>
    </location>
</feature>
<dbReference type="Pfam" id="PF00791">
    <property type="entry name" value="ZU5"/>
    <property type="match status" value="1"/>
</dbReference>
<dbReference type="PANTHER" id="PTHR13865">
    <property type="entry name" value="TIGHT JUNCTION PROTEIN"/>
    <property type="match status" value="1"/>
</dbReference>
<keyword evidence="6 15" id="KW-0728">SH3 domain</keyword>
<feature type="compositionally biased region" description="Basic and acidic residues" evidence="16">
    <location>
        <begin position="1117"/>
        <end position="1129"/>
    </location>
</feature>
<dbReference type="GO" id="GO:0005921">
    <property type="term" value="C:gap junction"/>
    <property type="evidence" value="ECO:0007669"/>
    <property type="project" value="UniProtKB-SubCell"/>
</dbReference>
<dbReference type="SMART" id="SM00218">
    <property type="entry name" value="ZU5"/>
    <property type="match status" value="1"/>
</dbReference>
<evidence type="ECO:0000256" key="10">
    <source>
        <dbReference type="ARBA" id="ARBA00022868"/>
    </source>
</evidence>
<dbReference type="GO" id="GO:0090557">
    <property type="term" value="P:establishment of endothelial intestinal barrier"/>
    <property type="evidence" value="ECO:0007669"/>
    <property type="project" value="TreeGrafter"/>
</dbReference>
<dbReference type="FunFam" id="3.40.50.300:FF:000110">
    <property type="entry name" value="tight junction protein ZO-1 isoform X1"/>
    <property type="match status" value="1"/>
</dbReference>
<feature type="region of interest" description="Disordered" evidence="16">
    <location>
        <begin position="903"/>
        <end position="922"/>
    </location>
</feature>
<dbReference type="PROSITE" id="PS51145">
    <property type="entry name" value="ZU5"/>
    <property type="match status" value="1"/>
</dbReference>
<keyword evidence="11" id="KW-0965">Cell junction</keyword>
<feature type="region of interest" description="Disordered" evidence="16">
    <location>
        <begin position="300"/>
        <end position="418"/>
    </location>
</feature>
<dbReference type="InterPro" id="IPR027417">
    <property type="entry name" value="P-loop_NTPase"/>
</dbReference>
<dbReference type="InterPro" id="IPR035597">
    <property type="entry name" value="ZO-1_SH3"/>
</dbReference>
<dbReference type="InterPro" id="IPR005418">
    <property type="entry name" value="ZO-1"/>
</dbReference>
<dbReference type="Gene3D" id="2.30.42.10">
    <property type="match status" value="3"/>
</dbReference>
<dbReference type="Pfam" id="PF00595">
    <property type="entry name" value="PDZ"/>
    <property type="match status" value="3"/>
</dbReference>
<evidence type="ECO:0000256" key="5">
    <source>
        <dbReference type="ARBA" id="ARBA00022427"/>
    </source>
</evidence>
<evidence type="ECO:0000256" key="8">
    <source>
        <dbReference type="ARBA" id="ARBA00022553"/>
    </source>
</evidence>
<dbReference type="FunFam" id="2.30.42.10:FF:000170">
    <property type="entry name" value="tight junction protein ZO-1 isoform X2"/>
    <property type="match status" value="1"/>
</dbReference>
<dbReference type="Ensembl" id="ENSMCST00000010955.1">
    <property type="protein sequence ID" value="ENSMCSP00000010681.1"/>
    <property type="gene ID" value="ENSMCSG00000002957.1"/>
</dbReference>
<evidence type="ECO:0000259" key="18">
    <source>
        <dbReference type="PROSITE" id="PS50052"/>
    </source>
</evidence>
<dbReference type="InterPro" id="IPR001452">
    <property type="entry name" value="SH3_domain"/>
</dbReference>
<evidence type="ECO:0000259" key="20">
    <source>
        <dbReference type="PROSITE" id="PS51145"/>
    </source>
</evidence>
<dbReference type="SUPFAM" id="SSF50156">
    <property type="entry name" value="PDZ domain-like"/>
    <property type="match status" value="3"/>
</dbReference>
<evidence type="ECO:0000256" key="12">
    <source>
        <dbReference type="ARBA" id="ARBA00023136"/>
    </source>
</evidence>
<feature type="compositionally biased region" description="Polar residues" evidence="16">
    <location>
        <begin position="1490"/>
        <end position="1508"/>
    </location>
</feature>
<dbReference type="Gene3D" id="2.60.220.30">
    <property type="match status" value="1"/>
</dbReference>
<dbReference type="CDD" id="cd06728">
    <property type="entry name" value="PDZ2_ZO1-like_ds"/>
    <property type="match status" value="1"/>
</dbReference>
<dbReference type="GO" id="GO:0005923">
    <property type="term" value="C:bicellular tight junction"/>
    <property type="evidence" value="ECO:0007669"/>
    <property type="project" value="UniProtKB-SubCell"/>
</dbReference>
<dbReference type="GO" id="GO:0050839">
    <property type="term" value="F:cell adhesion molecule binding"/>
    <property type="evidence" value="ECO:0007669"/>
    <property type="project" value="TreeGrafter"/>
</dbReference>
<feature type="compositionally biased region" description="Basic and acidic residues" evidence="16">
    <location>
        <begin position="361"/>
        <end position="379"/>
    </location>
</feature>
<dbReference type="Proteomes" id="UP000694560">
    <property type="component" value="Unplaced"/>
</dbReference>
<comment type="similarity">
    <text evidence="4">Belongs to the MAGUK family.</text>
</comment>
<dbReference type="FunFam" id="2.60.220.30:FF:000004">
    <property type="entry name" value="tight junction protein ZO-1 isoform X1"/>
    <property type="match status" value="1"/>
</dbReference>
<dbReference type="Gene3D" id="2.30.30.40">
    <property type="entry name" value="SH3 Domains"/>
    <property type="match status" value="1"/>
</dbReference>
<feature type="compositionally biased region" description="Basic and acidic residues" evidence="16">
    <location>
        <begin position="881"/>
        <end position="893"/>
    </location>
</feature>
<dbReference type="InterPro" id="IPR000906">
    <property type="entry name" value="ZU5_dom"/>
</dbReference>
<evidence type="ECO:0000313" key="22">
    <source>
        <dbReference type="Proteomes" id="UP000694560"/>
    </source>
</evidence>
<feature type="compositionally biased region" description="Polar residues" evidence="16">
    <location>
        <begin position="1161"/>
        <end position="1175"/>
    </location>
</feature>
<proteinExistence type="inferred from homology"/>
<dbReference type="GO" id="GO:1905605">
    <property type="term" value="P:positive regulation of blood-brain barrier permeability"/>
    <property type="evidence" value="ECO:0007669"/>
    <property type="project" value="TreeGrafter"/>
</dbReference>
<evidence type="ECO:0000256" key="6">
    <source>
        <dbReference type="ARBA" id="ARBA00022443"/>
    </source>
</evidence>
<feature type="domain" description="PDZ" evidence="19">
    <location>
        <begin position="190"/>
        <end position="268"/>
    </location>
</feature>
<dbReference type="Gene3D" id="3.40.50.300">
    <property type="entry name" value="P-loop containing nucleotide triphosphate hydrolases"/>
    <property type="match status" value="1"/>
</dbReference>
<feature type="domain" description="SH3" evidence="17">
    <location>
        <begin position="518"/>
        <end position="586"/>
    </location>
</feature>
<reference evidence="21" key="2">
    <citation type="submission" date="2025-09" db="UniProtKB">
        <authorList>
            <consortium name="Ensembl"/>
        </authorList>
    </citation>
    <scope>IDENTIFICATION</scope>
</reference>
<evidence type="ECO:0000256" key="11">
    <source>
        <dbReference type="ARBA" id="ARBA00022949"/>
    </source>
</evidence>
<evidence type="ECO:0000256" key="9">
    <source>
        <dbReference type="ARBA" id="ARBA00022737"/>
    </source>
</evidence>
<keyword evidence="8" id="KW-0597">Phosphoprotein</keyword>
<evidence type="ECO:0000256" key="4">
    <source>
        <dbReference type="ARBA" id="ARBA00007014"/>
    </source>
</evidence>
<protein>
    <recommendedName>
        <fullName evidence="14">Zona occludens protein 1</fullName>
    </recommendedName>
    <alternativeName>
        <fullName evidence="13">Zonula occludens protein 1</fullName>
    </alternativeName>
</protein>
<keyword evidence="10" id="KW-0303">Gap junction</keyword>
<dbReference type="GO" id="GO:0005886">
    <property type="term" value="C:plasma membrane"/>
    <property type="evidence" value="ECO:0007669"/>
    <property type="project" value="UniProtKB-SubCell"/>
</dbReference>
<feature type="compositionally biased region" description="Polar residues" evidence="16">
    <location>
        <begin position="1366"/>
        <end position="1376"/>
    </location>
</feature>
<dbReference type="FunFam" id="2.30.42.10:FF:000009">
    <property type="entry name" value="Putative tight junction protein ZO-1"/>
    <property type="match status" value="1"/>
</dbReference>
<feature type="compositionally biased region" description="Polar residues" evidence="16">
    <location>
        <begin position="1318"/>
        <end position="1330"/>
    </location>
</feature>
<keyword evidence="12" id="KW-0472">Membrane</keyword>
<dbReference type="InterPro" id="IPR001478">
    <property type="entry name" value="PDZ"/>
</dbReference>
<dbReference type="SMART" id="SM00072">
    <property type="entry name" value="GuKc"/>
    <property type="match status" value="1"/>
</dbReference>
<dbReference type="PROSITE" id="PS50106">
    <property type="entry name" value="PDZ"/>
    <property type="match status" value="3"/>
</dbReference>
<dbReference type="GO" id="GO:0150105">
    <property type="term" value="P:protein localization to cell-cell junction"/>
    <property type="evidence" value="ECO:0007669"/>
    <property type="project" value="TreeGrafter"/>
</dbReference>
<evidence type="ECO:0000256" key="16">
    <source>
        <dbReference type="SAM" id="MobiDB-lite"/>
    </source>
</evidence>
<reference evidence="21" key="1">
    <citation type="submission" date="2025-08" db="UniProtKB">
        <authorList>
            <consortium name="Ensembl"/>
        </authorList>
    </citation>
    <scope>IDENTIFICATION</scope>
</reference>
<organism evidence="21 22">
    <name type="scientific">Malurus cyaneus samueli</name>
    <dbReference type="NCBI Taxonomy" id="2593467"/>
    <lineage>
        <taxon>Eukaryota</taxon>
        <taxon>Metazoa</taxon>
        <taxon>Chordata</taxon>
        <taxon>Craniata</taxon>
        <taxon>Vertebrata</taxon>
        <taxon>Euteleostomi</taxon>
        <taxon>Archelosauria</taxon>
        <taxon>Archosauria</taxon>
        <taxon>Dinosauria</taxon>
        <taxon>Saurischia</taxon>
        <taxon>Theropoda</taxon>
        <taxon>Coelurosauria</taxon>
        <taxon>Aves</taxon>
        <taxon>Neognathae</taxon>
        <taxon>Neoaves</taxon>
        <taxon>Telluraves</taxon>
        <taxon>Australaves</taxon>
        <taxon>Passeriformes</taxon>
        <taxon>Meliphagoidea</taxon>
        <taxon>Maluridae</taxon>
        <taxon>Malurus</taxon>
    </lineage>
</organism>
<feature type="region of interest" description="Disordered" evidence="16">
    <location>
        <begin position="1099"/>
        <end position="1513"/>
    </location>
</feature>
<feature type="compositionally biased region" description="Basic and acidic residues" evidence="16">
    <location>
        <begin position="1463"/>
        <end position="1472"/>
    </location>
</feature>
<dbReference type="Pfam" id="PF00625">
    <property type="entry name" value="Guanylate_kin"/>
    <property type="match status" value="1"/>
</dbReference>
<dbReference type="SMART" id="SM00228">
    <property type="entry name" value="PDZ"/>
    <property type="match status" value="3"/>
</dbReference>
<dbReference type="InterPro" id="IPR008144">
    <property type="entry name" value="Guanylate_kin-like_dom"/>
</dbReference>
<feature type="region of interest" description="Disordered" evidence="16">
    <location>
        <begin position="829"/>
        <end position="893"/>
    </location>
</feature>
<evidence type="ECO:0000256" key="7">
    <source>
        <dbReference type="ARBA" id="ARBA00022475"/>
    </source>
</evidence>